<keyword evidence="3" id="KW-1185">Reference proteome</keyword>
<dbReference type="EMBL" id="CAJPIN010057811">
    <property type="protein sequence ID" value="CAG2066703.1"/>
    <property type="molecule type" value="Genomic_DNA"/>
</dbReference>
<sequence>MFLESLSLRSYESSRISRLCVSWSFIGHRKRLRIGSDSCGMGKKRPETTQQLRHCRRRRYRRLFDATIDPGTVHSSPRGTVLGHSGSDFIGPSRSHRQDLLSSSIHLYRYGESVT</sequence>
<protein>
    <submittedName>
        <fullName evidence="2">Uncharacterized protein</fullName>
    </submittedName>
</protein>
<proteinExistence type="predicted"/>
<reference evidence="2" key="1">
    <citation type="submission" date="2021-03" db="EMBL/GenBank/DDBJ databases">
        <authorList>
            <person name="Tran Van P."/>
        </authorList>
    </citation>
    <scope>NUCLEOTIDE SEQUENCE</scope>
</reference>
<comment type="caution">
    <text evidence="2">The sequence shown here is derived from an EMBL/GenBank/DDBJ whole genome shotgun (WGS) entry which is preliminary data.</text>
</comment>
<dbReference type="Proteomes" id="UP001153148">
    <property type="component" value="Unassembled WGS sequence"/>
</dbReference>
<accession>A0ABN7PMU2</accession>
<name>A0ABN7PMU2_TIMPD</name>
<evidence type="ECO:0000256" key="1">
    <source>
        <dbReference type="SAM" id="MobiDB-lite"/>
    </source>
</evidence>
<gene>
    <name evidence="2" type="ORF">TPAB3V08_LOCUS13646</name>
</gene>
<evidence type="ECO:0000313" key="2">
    <source>
        <dbReference type="EMBL" id="CAG2066703.1"/>
    </source>
</evidence>
<feature type="region of interest" description="Disordered" evidence="1">
    <location>
        <begin position="69"/>
        <end position="95"/>
    </location>
</feature>
<organism evidence="2 3">
    <name type="scientific">Timema podura</name>
    <name type="common">Walking stick</name>
    <dbReference type="NCBI Taxonomy" id="61482"/>
    <lineage>
        <taxon>Eukaryota</taxon>
        <taxon>Metazoa</taxon>
        <taxon>Ecdysozoa</taxon>
        <taxon>Arthropoda</taxon>
        <taxon>Hexapoda</taxon>
        <taxon>Insecta</taxon>
        <taxon>Pterygota</taxon>
        <taxon>Neoptera</taxon>
        <taxon>Polyneoptera</taxon>
        <taxon>Phasmatodea</taxon>
        <taxon>Timematodea</taxon>
        <taxon>Timematoidea</taxon>
        <taxon>Timematidae</taxon>
        <taxon>Timema</taxon>
    </lineage>
</organism>
<evidence type="ECO:0000313" key="3">
    <source>
        <dbReference type="Proteomes" id="UP001153148"/>
    </source>
</evidence>